<organism evidence="6 7">
    <name type="scientific">Candidatus Parabacteroides intestinipullorum</name>
    <dbReference type="NCBI Taxonomy" id="2838723"/>
    <lineage>
        <taxon>Bacteria</taxon>
        <taxon>Pseudomonadati</taxon>
        <taxon>Bacteroidota</taxon>
        <taxon>Bacteroidia</taxon>
        <taxon>Bacteroidales</taxon>
        <taxon>Tannerellaceae</taxon>
        <taxon>Parabacteroides</taxon>
    </lineage>
</organism>
<dbReference type="PANTHER" id="PTHR38015:SF1">
    <property type="entry name" value="OPINE DEHYDROGENASE DOMAIN-CONTAINING PROTEIN"/>
    <property type="match status" value="1"/>
</dbReference>
<evidence type="ECO:0000313" key="7">
    <source>
        <dbReference type="Proteomes" id="UP000886740"/>
    </source>
</evidence>
<evidence type="ECO:0000256" key="3">
    <source>
        <dbReference type="ARBA" id="ARBA00048793"/>
    </source>
</evidence>
<evidence type="ECO:0000256" key="2">
    <source>
        <dbReference type="ARBA" id="ARBA00019465"/>
    </source>
</evidence>
<reference evidence="6" key="1">
    <citation type="journal article" date="2021" name="PeerJ">
        <title>Extensive microbial diversity within the chicken gut microbiome revealed by metagenomics and culture.</title>
        <authorList>
            <person name="Gilroy R."/>
            <person name="Ravi A."/>
            <person name="Getino M."/>
            <person name="Pursley I."/>
            <person name="Horton D.L."/>
            <person name="Alikhan N.F."/>
            <person name="Baker D."/>
            <person name="Gharbi K."/>
            <person name="Hall N."/>
            <person name="Watson M."/>
            <person name="Adriaenssens E.M."/>
            <person name="Foster-Nyarko E."/>
            <person name="Jarju S."/>
            <person name="Secka A."/>
            <person name="Antonio M."/>
            <person name="Oren A."/>
            <person name="Chaudhuri R.R."/>
            <person name="La Ragione R."/>
            <person name="Hildebrand F."/>
            <person name="Pallen M.J."/>
        </authorList>
    </citation>
    <scope>NUCLEOTIDE SEQUENCE</scope>
    <source>
        <strain evidence="6">ChiGjej6B6-14162</strain>
    </source>
</reference>
<dbReference type="InterPro" id="IPR003421">
    <property type="entry name" value="Opine_DH"/>
</dbReference>
<comment type="catalytic activity">
    <reaction evidence="3">
        <text>(R)-pantoate + NADP(+) = 2-dehydropantoate + NADPH + H(+)</text>
        <dbReference type="Rhea" id="RHEA:16233"/>
        <dbReference type="ChEBI" id="CHEBI:11561"/>
        <dbReference type="ChEBI" id="CHEBI:15378"/>
        <dbReference type="ChEBI" id="CHEBI:15980"/>
        <dbReference type="ChEBI" id="CHEBI:57783"/>
        <dbReference type="ChEBI" id="CHEBI:58349"/>
        <dbReference type="EC" id="1.1.1.169"/>
    </reaction>
</comment>
<reference evidence="6" key="2">
    <citation type="submission" date="2021-04" db="EMBL/GenBank/DDBJ databases">
        <authorList>
            <person name="Gilroy R."/>
        </authorList>
    </citation>
    <scope>NUCLEOTIDE SEQUENCE</scope>
    <source>
        <strain evidence="6">ChiGjej6B6-14162</strain>
    </source>
</reference>
<dbReference type="GO" id="GO:0008677">
    <property type="term" value="F:2-dehydropantoate 2-reductase activity"/>
    <property type="evidence" value="ECO:0007669"/>
    <property type="project" value="UniProtKB-EC"/>
</dbReference>
<feature type="domain" description="Opine dehydrogenase" evidence="4">
    <location>
        <begin position="180"/>
        <end position="333"/>
    </location>
</feature>
<dbReference type="Pfam" id="PF02558">
    <property type="entry name" value="ApbA"/>
    <property type="match status" value="1"/>
</dbReference>
<dbReference type="Pfam" id="PF02317">
    <property type="entry name" value="Octopine_DH"/>
    <property type="match status" value="1"/>
</dbReference>
<name>A0A9D2BH32_9BACT</name>
<dbReference type="EMBL" id="DXEL01000085">
    <property type="protein sequence ID" value="HIX75838.1"/>
    <property type="molecule type" value="Genomic_DNA"/>
</dbReference>
<feature type="domain" description="Ketopantoate reductase N-terminal" evidence="5">
    <location>
        <begin position="7"/>
        <end position="102"/>
    </location>
</feature>
<evidence type="ECO:0000313" key="6">
    <source>
        <dbReference type="EMBL" id="HIX75838.1"/>
    </source>
</evidence>
<dbReference type="Proteomes" id="UP000886740">
    <property type="component" value="Unassembled WGS sequence"/>
</dbReference>
<dbReference type="SUPFAM" id="SSF51735">
    <property type="entry name" value="NAD(P)-binding Rossmann-fold domains"/>
    <property type="match status" value="1"/>
</dbReference>
<dbReference type="PANTHER" id="PTHR38015">
    <property type="entry name" value="BLR6086 PROTEIN"/>
    <property type="match status" value="1"/>
</dbReference>
<dbReference type="InterPro" id="IPR008927">
    <property type="entry name" value="6-PGluconate_DH-like_C_sf"/>
</dbReference>
<evidence type="ECO:0000256" key="1">
    <source>
        <dbReference type="ARBA" id="ARBA00004994"/>
    </source>
</evidence>
<proteinExistence type="predicted"/>
<dbReference type="InterPro" id="IPR036291">
    <property type="entry name" value="NAD(P)-bd_dom_sf"/>
</dbReference>
<dbReference type="AlphaFoldDB" id="A0A9D2BH32"/>
<evidence type="ECO:0000259" key="4">
    <source>
        <dbReference type="Pfam" id="PF02317"/>
    </source>
</evidence>
<dbReference type="SUPFAM" id="SSF48179">
    <property type="entry name" value="6-phosphogluconate dehydrogenase C-terminal domain-like"/>
    <property type="match status" value="1"/>
</dbReference>
<protein>
    <recommendedName>
        <fullName evidence="2">2-dehydropantoate 2-reductase</fullName>
    </recommendedName>
</protein>
<comment type="caution">
    <text evidence="6">The sequence shown here is derived from an EMBL/GenBank/DDBJ whole genome shotgun (WGS) entry which is preliminary data.</text>
</comment>
<dbReference type="InterPro" id="IPR013328">
    <property type="entry name" value="6PGD_dom2"/>
</dbReference>
<dbReference type="Gene3D" id="1.10.1040.10">
    <property type="entry name" value="N-(1-d-carboxylethyl)-l-norvaline Dehydrogenase, domain 2"/>
    <property type="match status" value="1"/>
</dbReference>
<evidence type="ECO:0000259" key="5">
    <source>
        <dbReference type="Pfam" id="PF02558"/>
    </source>
</evidence>
<dbReference type="InterPro" id="IPR051729">
    <property type="entry name" value="Opine/Lysopine_DH"/>
</dbReference>
<accession>A0A9D2BH32</accession>
<dbReference type="InterPro" id="IPR013332">
    <property type="entry name" value="KPR_N"/>
</dbReference>
<gene>
    <name evidence="6" type="ORF">H9977_12520</name>
</gene>
<comment type="pathway">
    <text evidence="1">Cofactor biosynthesis; (R)-pantothenate biosynthesis; (R)-pantoate from 3-methyl-2-oxobutanoate: step 2/2.</text>
</comment>
<dbReference type="Gene3D" id="3.40.50.720">
    <property type="entry name" value="NAD(P)-binding Rossmann-like Domain"/>
    <property type="match status" value="1"/>
</dbReference>
<sequence length="371" mass="41604">MCNFQTICICGGGSLGHTIAASASNRGYRVNLLTGHPEKWSNHLDVTDCRGQVIHGTIHQASNRPEEVIPSSDVILLCVPGYMIEPVLRQIAPFVGPQQEIGSVVSSSGFFWMARHLLGEGKRLFGFQRVPFISRVTRYGQAADLKGYKSSLKIGGNRHSDLQGLAGFFSDALSTPTYPLGHYLEAALTNSNPLLHPSRIYGMLSPIEGDLYDHEILFYEEWDDFSSKVLIECDEEFQAMLRALPIRQEEIPSLLSYYESTDEVSLTRKIRSIVAFKGIKMRMTPQEKGYVVDYSNRYFTEDIPYGLLIIKSLGALLGQPTPMIDQVIRWTQRRMGREYLTDTGLNGRDIAQSAVLANYNIRTIDDLRDLG</sequence>